<dbReference type="PANTHER" id="PTHR30290:SF9">
    <property type="entry name" value="OLIGOPEPTIDE-BINDING PROTEIN APPA"/>
    <property type="match status" value="1"/>
</dbReference>
<evidence type="ECO:0000256" key="2">
    <source>
        <dbReference type="ARBA" id="ARBA00022448"/>
    </source>
</evidence>
<evidence type="ECO:0000256" key="3">
    <source>
        <dbReference type="ARBA" id="ARBA00022729"/>
    </source>
</evidence>
<accession>A0A1V2ZWU7</accession>
<dbReference type="EMBL" id="MUZR01000049">
    <property type="protein sequence ID" value="OOC09481.1"/>
    <property type="molecule type" value="Genomic_DNA"/>
</dbReference>
<dbReference type="SUPFAM" id="SSF53850">
    <property type="entry name" value="Periplasmic binding protein-like II"/>
    <property type="match status" value="1"/>
</dbReference>
<dbReference type="AlphaFoldDB" id="A0A1V2ZWU7"/>
<dbReference type="GO" id="GO:1904680">
    <property type="term" value="F:peptide transmembrane transporter activity"/>
    <property type="evidence" value="ECO:0007669"/>
    <property type="project" value="TreeGrafter"/>
</dbReference>
<sequence>MFDLRRLLPLLILALLAVAIAGTLWMGGRGVDQGAAPTVQPGDASERRGALVDEVVFTVESDPGRITALIERGSHHLFGQGLDSATLFRQIQASPAVGHHFSRGSVAELTLNPAEFEDGQLNPFADREIREAVNWLVDRSHIAEELYGGLATPRYLPLNTAFPDYARLAGPARELEIRYRHDAERARRVIGERMEALGAEQRDGRWFHDDAPVSIRVLIRTEDNRERVGDYVANRLEDLGFETERLYRTADEATRLWIASDPAAGRWHVYTGGWISTVINRDVGGDFNYYYTPRGRPDPLWQAYDPDPELDELAERLERREYQSVEEREELMARALELAMKDSVRIWLVDQQSVWPHAANLEVAVDLAGGVTGSGLWPYTLRFRDGVGGRVVIGTPSMLTEPWNPVAGSNWIFDQMILRSLSDPAALADPFTGLYRPQRIARARVTVEEDAPVGRTLDWVELESVERIEVPGDAWLRWDAAEGRKVTVDEAEPEGLTARSRTEIEFHDGYLDRYWHDGSRVSVADMILPWILTFERADEDSALFDPGHVPTFSVYERHFRGWRITDTDPLTVEVYSDQVFPDAENLVANRVPATQPWHVLGLGIEAERQGDLAFSTGQADRRGVEQTNLVGGPALEILRDYLRAARAAERLPFEETLSEWVDPEEIRERYAALEQWQAERGHFWVGDGPFYLHRVRAVEGSLVLRRFEDFPDPADKWLRFAEPRIPEVSVDGPLIAELGEAVSLDLDIRFGGEPYPHEDIDEVRWMLFDGDDRLARRGELEPDAEGRWRLHLDAEILDALGTGANSLEFAVTATPVALPAFATHAFATVPGGRVPQPRADPAEEGDD</sequence>
<comment type="similarity">
    <text evidence="1">Belongs to the bacterial solute-binding protein 5 family.</text>
</comment>
<evidence type="ECO:0000259" key="4">
    <source>
        <dbReference type="Pfam" id="PF00496"/>
    </source>
</evidence>
<dbReference type="InterPro" id="IPR039424">
    <property type="entry name" value="SBP_5"/>
</dbReference>
<keyword evidence="6" id="KW-1185">Reference proteome</keyword>
<evidence type="ECO:0000256" key="1">
    <source>
        <dbReference type="ARBA" id="ARBA00005695"/>
    </source>
</evidence>
<gene>
    <name evidence="5" type="ORF">B1A74_10875</name>
</gene>
<dbReference type="Pfam" id="PF00496">
    <property type="entry name" value="SBP_bac_5"/>
    <property type="match status" value="1"/>
</dbReference>
<dbReference type="InterPro" id="IPR000914">
    <property type="entry name" value="SBP_5_dom"/>
</dbReference>
<keyword evidence="3" id="KW-0732">Signal</keyword>
<evidence type="ECO:0000313" key="6">
    <source>
        <dbReference type="Proteomes" id="UP000189177"/>
    </source>
</evidence>
<feature type="domain" description="Solute-binding protein family 5" evidence="4">
    <location>
        <begin position="50"/>
        <end position="280"/>
    </location>
</feature>
<organism evidence="5 6">
    <name type="scientific">Thioalkalivibrio halophilus</name>
    <dbReference type="NCBI Taxonomy" id="252474"/>
    <lineage>
        <taxon>Bacteria</taxon>
        <taxon>Pseudomonadati</taxon>
        <taxon>Pseudomonadota</taxon>
        <taxon>Gammaproteobacteria</taxon>
        <taxon>Chromatiales</taxon>
        <taxon>Ectothiorhodospiraceae</taxon>
        <taxon>Thioalkalivibrio</taxon>
    </lineage>
</organism>
<evidence type="ECO:0000313" key="5">
    <source>
        <dbReference type="EMBL" id="OOC09481.1"/>
    </source>
</evidence>
<keyword evidence="2" id="KW-0813">Transport</keyword>
<dbReference type="STRING" id="252474.B1A74_10875"/>
<name>A0A1V2ZWU7_9GAMM</name>
<proteinExistence type="inferred from homology"/>
<comment type="caution">
    <text evidence="5">The sequence shown here is derived from an EMBL/GenBank/DDBJ whole genome shotgun (WGS) entry which is preliminary data.</text>
</comment>
<dbReference type="PANTHER" id="PTHR30290">
    <property type="entry name" value="PERIPLASMIC BINDING COMPONENT OF ABC TRANSPORTER"/>
    <property type="match status" value="1"/>
</dbReference>
<dbReference type="RefSeq" id="WP_077244662.1">
    <property type="nucleotide sequence ID" value="NZ_MUZR01000049.1"/>
</dbReference>
<dbReference type="GO" id="GO:0015833">
    <property type="term" value="P:peptide transport"/>
    <property type="evidence" value="ECO:0007669"/>
    <property type="project" value="TreeGrafter"/>
</dbReference>
<dbReference type="OrthoDB" id="48849at2"/>
<reference evidence="5 6" key="1">
    <citation type="submission" date="2017-02" db="EMBL/GenBank/DDBJ databases">
        <title>Genomic diversity within the haloalkaliphilic genus Thioalkalivibrio.</title>
        <authorList>
            <person name="Ahn A.-C."/>
            <person name="Meier-Kolthoff J."/>
            <person name="Overmars L."/>
            <person name="Richter M."/>
            <person name="Woyke T."/>
            <person name="Sorokin D.Y."/>
            <person name="Muyzer G."/>
        </authorList>
    </citation>
    <scope>NUCLEOTIDE SEQUENCE [LARGE SCALE GENOMIC DNA]</scope>
    <source>
        <strain evidence="5 6">HL17</strain>
    </source>
</reference>
<dbReference type="Proteomes" id="UP000189177">
    <property type="component" value="Unassembled WGS sequence"/>
</dbReference>
<dbReference type="Gene3D" id="3.10.105.10">
    <property type="entry name" value="Dipeptide-binding Protein, Domain 3"/>
    <property type="match status" value="1"/>
</dbReference>
<protein>
    <submittedName>
        <fullName evidence="5">ABC transporter substrate-binding protein</fullName>
    </submittedName>
</protein>